<dbReference type="AlphaFoldDB" id="A0A679J6G3"/>
<evidence type="ECO:0000256" key="1">
    <source>
        <dbReference type="SAM" id="MobiDB-lite"/>
    </source>
</evidence>
<feature type="chain" id="PRO_5025629267" evidence="2">
    <location>
        <begin position="27"/>
        <end position="116"/>
    </location>
</feature>
<keyword evidence="2" id="KW-0732">Signal</keyword>
<name>A0A679J6G3_9HYPH</name>
<evidence type="ECO:0000256" key="2">
    <source>
        <dbReference type="SAM" id="SignalP"/>
    </source>
</evidence>
<feature type="signal peptide" evidence="2">
    <location>
        <begin position="1"/>
        <end position="26"/>
    </location>
</feature>
<accession>A0A679J6G3</accession>
<evidence type="ECO:0000313" key="3">
    <source>
        <dbReference type="EMBL" id="CAA2103561.1"/>
    </source>
</evidence>
<organism evidence="3">
    <name type="scientific">Methylobacterium bullatum</name>
    <dbReference type="NCBI Taxonomy" id="570505"/>
    <lineage>
        <taxon>Bacteria</taxon>
        <taxon>Pseudomonadati</taxon>
        <taxon>Pseudomonadota</taxon>
        <taxon>Alphaproteobacteria</taxon>
        <taxon>Hyphomicrobiales</taxon>
        <taxon>Methylobacteriaceae</taxon>
        <taxon>Methylobacterium</taxon>
    </lineage>
</organism>
<reference evidence="3" key="1">
    <citation type="submission" date="2019-12" db="EMBL/GenBank/DDBJ databases">
        <authorList>
            <person name="Cremers G."/>
        </authorList>
    </citation>
    <scope>NUCLEOTIDE SEQUENCE</scope>
    <source>
        <strain evidence="3">Mbul1</strain>
    </source>
</reference>
<feature type="compositionally biased region" description="Polar residues" evidence="1">
    <location>
        <begin position="97"/>
        <end position="109"/>
    </location>
</feature>
<dbReference type="EMBL" id="LR743504">
    <property type="protein sequence ID" value="CAA2103561.1"/>
    <property type="molecule type" value="Genomic_DNA"/>
</dbReference>
<sequence length="116" mass="12168">MIIENFMRTLTIAVLAVSLSATFAFAQSSSAYNGSSDRIVPLTATQADGASDQPPVYGAYRDAEGRVDVEDTGSVRSGPFISNREAVFEDSAKGGNAEQNQRSTPNLGTTSGGPEF</sequence>
<proteinExistence type="predicted"/>
<feature type="region of interest" description="Disordered" evidence="1">
    <location>
        <begin position="44"/>
        <end position="116"/>
    </location>
</feature>
<gene>
    <name evidence="3" type="ORF">MBUL_02257</name>
</gene>
<protein>
    <submittedName>
        <fullName evidence="3">Uncharacterized protein</fullName>
    </submittedName>
</protein>